<dbReference type="Gene3D" id="3.40.50.720">
    <property type="entry name" value="NAD(P)-binding Rossmann-like Domain"/>
    <property type="match status" value="1"/>
</dbReference>
<dbReference type="PANTHER" id="PTHR43162">
    <property type="match status" value="1"/>
</dbReference>
<dbReference type="InterPro" id="IPR008030">
    <property type="entry name" value="NmrA-like"/>
</dbReference>
<dbReference type="EMBL" id="QOWE01000008">
    <property type="protein sequence ID" value="RCR69464.1"/>
    <property type="molecule type" value="Genomic_DNA"/>
</dbReference>
<dbReference type="Pfam" id="PF05368">
    <property type="entry name" value="NmrA"/>
    <property type="match status" value="1"/>
</dbReference>
<keyword evidence="3" id="KW-1185">Reference proteome</keyword>
<sequence>MQTLVIGGTGTVGSPIVNELLRHRQAVRVLVTSAEKAALLPEGVEAAIGNLDEPATLPKAFDGIDRVFLLNRQSHTEIAQGSYAVAAARRAGVKKIVYQSIHNVHEGAHIPHFYTKIAIEKAILGSGLNYVFICPNNFFQNDFFFKAGITNYGLYTQPFGSGGLSRVDVRDIAEATVRVLLTDEYDGQRIPLAGPEILTGESTARILTEHLGYDVQYAGNDLKAWATQAKQWLPGWLVDDWVQMYDLFQTQGLKASADQLDVLTKLLGRAPRSYGDFVKEHAGAFRRAAELV</sequence>
<feature type="domain" description="NmrA-like" evidence="1">
    <location>
        <begin position="4"/>
        <end position="220"/>
    </location>
</feature>
<accession>A0A368JRZ6</accession>
<dbReference type="InterPro" id="IPR051604">
    <property type="entry name" value="Ergot_Alk_Oxidoreductase"/>
</dbReference>
<dbReference type="AlphaFoldDB" id="A0A368JRZ6"/>
<dbReference type="Gene3D" id="3.90.25.10">
    <property type="entry name" value="UDP-galactose 4-epimerase, domain 1"/>
    <property type="match status" value="1"/>
</dbReference>
<dbReference type="SUPFAM" id="SSF51735">
    <property type="entry name" value="NAD(P)-binding Rossmann-fold domains"/>
    <property type="match status" value="1"/>
</dbReference>
<proteinExistence type="predicted"/>
<protein>
    <submittedName>
        <fullName evidence="2">NAD-dependent epimerase/dehydratase family protein</fullName>
    </submittedName>
</protein>
<name>A0A368JRZ6_9BACT</name>
<organism evidence="2 3">
    <name type="scientific">Larkinella punicea</name>
    <dbReference type="NCBI Taxonomy" id="2315727"/>
    <lineage>
        <taxon>Bacteria</taxon>
        <taxon>Pseudomonadati</taxon>
        <taxon>Bacteroidota</taxon>
        <taxon>Cytophagia</taxon>
        <taxon>Cytophagales</taxon>
        <taxon>Spirosomataceae</taxon>
        <taxon>Larkinella</taxon>
    </lineage>
</organism>
<comment type="caution">
    <text evidence="2">The sequence shown here is derived from an EMBL/GenBank/DDBJ whole genome shotgun (WGS) entry which is preliminary data.</text>
</comment>
<dbReference type="PANTHER" id="PTHR43162:SF1">
    <property type="entry name" value="PRESTALK A DIFFERENTIATION PROTEIN A"/>
    <property type="match status" value="1"/>
</dbReference>
<reference evidence="2 3" key="1">
    <citation type="submission" date="2018-07" db="EMBL/GenBank/DDBJ databases">
        <title>Genome analysis of Larkinella rosea.</title>
        <authorList>
            <person name="Zhou Z."/>
            <person name="Wang G."/>
        </authorList>
    </citation>
    <scope>NUCLEOTIDE SEQUENCE [LARGE SCALE GENOMIC DNA]</scope>
    <source>
        <strain evidence="3">zzj9</strain>
    </source>
</reference>
<dbReference type="RefSeq" id="WP_114406152.1">
    <property type="nucleotide sequence ID" value="NZ_QOWE01000008.1"/>
</dbReference>
<evidence type="ECO:0000313" key="3">
    <source>
        <dbReference type="Proteomes" id="UP000253383"/>
    </source>
</evidence>
<dbReference type="InterPro" id="IPR036291">
    <property type="entry name" value="NAD(P)-bd_dom_sf"/>
</dbReference>
<dbReference type="Proteomes" id="UP000253383">
    <property type="component" value="Unassembled WGS sequence"/>
</dbReference>
<evidence type="ECO:0000259" key="1">
    <source>
        <dbReference type="Pfam" id="PF05368"/>
    </source>
</evidence>
<gene>
    <name evidence="2" type="ORF">DUE52_11470</name>
</gene>
<dbReference type="OrthoDB" id="9780595at2"/>
<evidence type="ECO:0000313" key="2">
    <source>
        <dbReference type="EMBL" id="RCR69464.1"/>
    </source>
</evidence>